<evidence type="ECO:0000256" key="3">
    <source>
        <dbReference type="ARBA" id="ARBA00023163"/>
    </source>
</evidence>
<sequence>MLLQPLAVQRGAGAVHVDFEVSRYCYPSISTVAVDPRAIGRIAGEMLLAAAAARKSGLEALSEKRRVEFQVVVREST</sequence>
<keyword evidence="3" id="KW-0804">Transcription</keyword>
<dbReference type="Gene3D" id="3.40.50.2300">
    <property type="match status" value="1"/>
</dbReference>
<gene>
    <name evidence="5" type="ORF">ABH943_006315</name>
</gene>
<comment type="caution">
    <text evidence="5">The sequence shown here is derived from an EMBL/GenBank/DDBJ whole genome shotgun (WGS) entry which is preliminary data.</text>
</comment>
<evidence type="ECO:0000313" key="5">
    <source>
        <dbReference type="EMBL" id="MFK4446283.1"/>
    </source>
</evidence>
<evidence type="ECO:0000259" key="4">
    <source>
        <dbReference type="Pfam" id="PF13377"/>
    </source>
</evidence>
<evidence type="ECO:0000256" key="1">
    <source>
        <dbReference type="ARBA" id="ARBA00023015"/>
    </source>
</evidence>
<dbReference type="Proteomes" id="UP001620514">
    <property type="component" value="Unassembled WGS sequence"/>
</dbReference>
<dbReference type="SUPFAM" id="SSF53822">
    <property type="entry name" value="Periplasmic binding protein-like I"/>
    <property type="match status" value="1"/>
</dbReference>
<evidence type="ECO:0000256" key="2">
    <source>
        <dbReference type="ARBA" id="ARBA00023125"/>
    </source>
</evidence>
<accession>A0ABW8MRF1</accession>
<name>A0ABW8MRF1_9BURK</name>
<dbReference type="Pfam" id="PF13377">
    <property type="entry name" value="Peripla_BP_3"/>
    <property type="match status" value="1"/>
</dbReference>
<dbReference type="RefSeq" id="WP_404611199.1">
    <property type="nucleotide sequence ID" value="NZ_JBIYDN010000024.1"/>
</dbReference>
<evidence type="ECO:0000313" key="6">
    <source>
        <dbReference type="Proteomes" id="UP001620514"/>
    </source>
</evidence>
<dbReference type="InterPro" id="IPR046335">
    <property type="entry name" value="LacI/GalR-like_sensor"/>
</dbReference>
<keyword evidence="6" id="KW-1185">Reference proteome</keyword>
<keyword evidence="1" id="KW-0805">Transcription regulation</keyword>
<dbReference type="GO" id="GO:0003677">
    <property type="term" value="F:DNA binding"/>
    <property type="evidence" value="ECO:0007669"/>
    <property type="project" value="UniProtKB-KW"/>
</dbReference>
<dbReference type="EMBL" id="JBIYDN010000024">
    <property type="protein sequence ID" value="MFK4446283.1"/>
    <property type="molecule type" value="Genomic_DNA"/>
</dbReference>
<feature type="domain" description="Transcriptional regulator LacI/GalR-like sensor" evidence="4">
    <location>
        <begin position="20"/>
        <end position="77"/>
    </location>
</feature>
<organism evidence="5 6">
    <name type="scientific">Caballeronia udeis</name>
    <dbReference type="NCBI Taxonomy" id="1232866"/>
    <lineage>
        <taxon>Bacteria</taxon>
        <taxon>Pseudomonadati</taxon>
        <taxon>Pseudomonadota</taxon>
        <taxon>Betaproteobacteria</taxon>
        <taxon>Burkholderiales</taxon>
        <taxon>Burkholderiaceae</taxon>
        <taxon>Caballeronia</taxon>
    </lineage>
</organism>
<proteinExistence type="predicted"/>
<reference evidence="5 6" key="1">
    <citation type="submission" date="2024-11" db="EMBL/GenBank/DDBJ databases">
        <title>Using genomics to understand microbial adaptation to soil warming.</title>
        <authorList>
            <person name="Deangelis K.M. PhD."/>
        </authorList>
    </citation>
    <scope>NUCLEOTIDE SEQUENCE [LARGE SCALE GENOMIC DNA]</scope>
    <source>
        <strain evidence="5 6">GAS97</strain>
    </source>
</reference>
<protein>
    <submittedName>
        <fullName evidence="5">DNA-binding LacI/PurR family transcriptional regulator</fullName>
    </submittedName>
</protein>
<dbReference type="InterPro" id="IPR028082">
    <property type="entry name" value="Peripla_BP_I"/>
</dbReference>
<keyword evidence="2 5" id="KW-0238">DNA-binding</keyword>